<evidence type="ECO:0000313" key="2">
    <source>
        <dbReference type="Proteomes" id="UP000000374"/>
    </source>
</evidence>
<dbReference type="InterPro" id="IPR018777">
    <property type="entry name" value="Replication_initiator_prot_A"/>
</dbReference>
<evidence type="ECO:0000313" key="1">
    <source>
        <dbReference type="EMBL" id="ABM59190.1"/>
    </source>
</evidence>
<proteinExistence type="predicted"/>
<dbReference type="eggNOG" id="COG5534">
    <property type="taxonomic scope" value="Bacteria"/>
</dbReference>
<reference evidence="2" key="1">
    <citation type="submission" date="2006-12" db="EMBL/GenBank/DDBJ databases">
        <title>Complete sequence of chromosome 1 of Verminephrobacter eiseniae EF01-2.</title>
        <authorList>
            <person name="Copeland A."/>
            <person name="Lucas S."/>
            <person name="Lapidus A."/>
            <person name="Barry K."/>
            <person name="Detter J.C."/>
            <person name="Glavina del Rio T."/>
            <person name="Dalin E."/>
            <person name="Tice H."/>
            <person name="Pitluck S."/>
            <person name="Chertkov O."/>
            <person name="Brettin T."/>
            <person name="Bruce D."/>
            <person name="Han C."/>
            <person name="Tapia R."/>
            <person name="Gilna P."/>
            <person name="Schmutz J."/>
            <person name="Larimer F."/>
            <person name="Land M."/>
            <person name="Hauser L."/>
            <person name="Kyrpides N."/>
            <person name="Kim E."/>
            <person name="Stahl D."/>
            <person name="Richardson P."/>
        </authorList>
    </citation>
    <scope>NUCLEOTIDE SEQUENCE [LARGE SCALE GENOMIC DNA]</scope>
    <source>
        <strain evidence="2">EF01-2</strain>
    </source>
</reference>
<accession>A1WNI3</accession>
<organism evidence="1 2">
    <name type="scientific">Verminephrobacter eiseniae (strain EF01-2)</name>
    <dbReference type="NCBI Taxonomy" id="391735"/>
    <lineage>
        <taxon>Bacteria</taxon>
        <taxon>Pseudomonadati</taxon>
        <taxon>Pseudomonadota</taxon>
        <taxon>Betaproteobacteria</taxon>
        <taxon>Burkholderiales</taxon>
        <taxon>Comamonadaceae</taxon>
        <taxon>Verminephrobacter</taxon>
    </lineage>
</organism>
<name>A1WNI3_VEREI</name>
<dbReference type="GeneID" id="76463840"/>
<dbReference type="Proteomes" id="UP000000374">
    <property type="component" value="Chromosome"/>
</dbReference>
<dbReference type="HOGENOM" id="CLU_1844262_0_0_4"/>
<dbReference type="KEGG" id="vei:Veis_3469"/>
<dbReference type="STRING" id="391735.Veis_3469"/>
<gene>
    <name evidence="1" type="ordered locus">Veis_3469</name>
</gene>
<protein>
    <submittedName>
        <fullName evidence="1">Uncharacterized protein</fullName>
    </submittedName>
</protein>
<dbReference type="Pfam" id="PF10134">
    <property type="entry name" value="RPA"/>
    <property type="match status" value="1"/>
</dbReference>
<dbReference type="RefSeq" id="WP_011811182.1">
    <property type="nucleotide sequence ID" value="NC_008786.1"/>
</dbReference>
<dbReference type="EMBL" id="CP000542">
    <property type="protein sequence ID" value="ABM59190.1"/>
    <property type="molecule type" value="Genomic_DNA"/>
</dbReference>
<dbReference type="AlphaFoldDB" id="A1WNI3"/>
<sequence>MQCKLAGSNASSGEAGMASVWDYDIVLMAISHLTDAMNRYREGRGEKPSRIFRPHMSEILKFCRRSDGGRQYEEIEGALKRLGTTFVEMVTQAKGKRALRTAKGVGLINATRRFPMPTMAGLRAFLSRCRSGSIARWSR</sequence>
<keyword evidence="2" id="KW-1185">Reference proteome</keyword>